<comment type="caution">
    <text evidence="1">The sequence shown here is derived from an EMBL/GenBank/DDBJ whole genome shotgun (WGS) entry which is preliminary data.</text>
</comment>
<dbReference type="Proteomes" id="UP000784294">
    <property type="component" value="Unassembled WGS sequence"/>
</dbReference>
<protein>
    <submittedName>
        <fullName evidence="1">Uncharacterized protein</fullName>
    </submittedName>
</protein>
<gene>
    <name evidence="1" type="ORF">PXEA_LOCUS36655</name>
</gene>
<dbReference type="EMBL" id="CAAALY010279648">
    <property type="protein sequence ID" value="VEL43215.1"/>
    <property type="molecule type" value="Genomic_DNA"/>
</dbReference>
<keyword evidence="2" id="KW-1185">Reference proteome</keyword>
<dbReference type="AlphaFoldDB" id="A0A3S5CRZ0"/>
<accession>A0A3S5CRZ0</accession>
<evidence type="ECO:0000313" key="2">
    <source>
        <dbReference type="Proteomes" id="UP000784294"/>
    </source>
</evidence>
<proteinExistence type="predicted"/>
<sequence length="74" mass="8436">MEASFWMPLDAVTRLFSGSYICFLPSTNIFMASLTPSGMPQRAWRLTQHHSSWYGELSGGDLSYRQSFLKNPQT</sequence>
<reference evidence="1" key="1">
    <citation type="submission" date="2018-11" db="EMBL/GenBank/DDBJ databases">
        <authorList>
            <consortium name="Pathogen Informatics"/>
        </authorList>
    </citation>
    <scope>NUCLEOTIDE SEQUENCE</scope>
</reference>
<name>A0A3S5CRZ0_9PLAT</name>
<organism evidence="1 2">
    <name type="scientific">Protopolystoma xenopodis</name>
    <dbReference type="NCBI Taxonomy" id="117903"/>
    <lineage>
        <taxon>Eukaryota</taxon>
        <taxon>Metazoa</taxon>
        <taxon>Spiralia</taxon>
        <taxon>Lophotrochozoa</taxon>
        <taxon>Platyhelminthes</taxon>
        <taxon>Monogenea</taxon>
        <taxon>Polyopisthocotylea</taxon>
        <taxon>Polystomatidea</taxon>
        <taxon>Polystomatidae</taxon>
        <taxon>Protopolystoma</taxon>
    </lineage>
</organism>
<evidence type="ECO:0000313" key="1">
    <source>
        <dbReference type="EMBL" id="VEL43215.1"/>
    </source>
</evidence>